<proteinExistence type="predicted"/>
<dbReference type="RefSeq" id="WP_163098552.1">
    <property type="nucleotide sequence ID" value="NZ_CP127523.1"/>
</dbReference>
<gene>
    <name evidence="1" type="ORF">GL267_12110</name>
</gene>
<comment type="caution">
    <text evidence="1">The sequence shown here is derived from an EMBL/GenBank/DDBJ whole genome shotgun (WGS) entry which is preliminary data.</text>
</comment>
<name>A0A845UP71_9PROT</name>
<accession>A0A845UP71</accession>
<sequence length="162" mass="17298">MHYQTEPPSAYIRCAPKPARKVLYGIAETETAGTGDPLQLVDTSTLKVYRPSNPGKALAIIHALEKQGHNVAIGAFGLKSSNFPGWKITDMDALNACFSANFAAGLLKKNKGLAWGQGCRGAQARNLALAAYTTGRLSLGNGGGAYVQTVDYFSQQYERSKS</sequence>
<reference evidence="1" key="1">
    <citation type="submission" date="2019-11" db="EMBL/GenBank/DDBJ databases">
        <title>Acidithiobacillus ferrianus sp. nov.: a facultatively anaerobic and extremely acidophilic chemolithoautotroph.</title>
        <authorList>
            <person name="Norris P.R."/>
            <person name="Falagan C."/>
            <person name="Moya-Beltran A."/>
            <person name="Castro M."/>
            <person name="Quatrini R."/>
            <person name="Johnson D.B."/>
        </authorList>
    </citation>
    <scope>NUCLEOTIDE SEQUENCE [LARGE SCALE GENOMIC DNA]</scope>
    <source>
        <strain evidence="1">MG</strain>
    </source>
</reference>
<organism evidence="1">
    <name type="scientific">Acidithiobacillus ferrianus</name>
    <dbReference type="NCBI Taxonomy" id="2678518"/>
    <lineage>
        <taxon>Bacteria</taxon>
        <taxon>Pseudomonadati</taxon>
        <taxon>Pseudomonadota</taxon>
        <taxon>Acidithiobacillia</taxon>
        <taxon>Acidithiobacillales</taxon>
        <taxon>Acidithiobacillaceae</taxon>
        <taxon>Acidithiobacillus</taxon>
    </lineage>
</organism>
<dbReference type="AlphaFoldDB" id="A0A845UP71"/>
<evidence type="ECO:0008006" key="2">
    <source>
        <dbReference type="Google" id="ProtNLM"/>
    </source>
</evidence>
<dbReference type="EMBL" id="WNJL01000037">
    <property type="protein sequence ID" value="NDU43348.1"/>
    <property type="molecule type" value="Genomic_DNA"/>
</dbReference>
<protein>
    <recommendedName>
        <fullName evidence="2">Transglycosylase SLT domain-containing protein</fullName>
    </recommendedName>
</protein>
<evidence type="ECO:0000313" key="1">
    <source>
        <dbReference type="EMBL" id="NDU43348.1"/>
    </source>
</evidence>